<dbReference type="GO" id="GO:0016126">
    <property type="term" value="P:sterol biosynthetic process"/>
    <property type="evidence" value="ECO:0007669"/>
    <property type="project" value="TreeGrafter"/>
</dbReference>
<feature type="transmembrane region" description="Helical" evidence="8">
    <location>
        <begin position="322"/>
        <end position="341"/>
    </location>
</feature>
<reference evidence="10 11" key="1">
    <citation type="submission" date="2019-07" db="EMBL/GenBank/DDBJ databases">
        <authorList>
            <person name="Friedrich A."/>
            <person name="Schacherer J."/>
        </authorList>
    </citation>
    <scope>NUCLEOTIDE SEQUENCE [LARGE SCALE GENOMIC DNA]</scope>
</reference>
<evidence type="ECO:0000256" key="1">
    <source>
        <dbReference type="ARBA" id="ARBA00004477"/>
    </source>
</evidence>
<reference evidence="9 12" key="2">
    <citation type="journal article" date="2020" name="Appl. Microbiol. Biotechnol.">
        <title>Targeted gene deletion in Brettanomyces bruxellensis with an expression-free CRISPR-Cas9 system.</title>
        <authorList>
            <person name="Varela C."/>
            <person name="Bartel C."/>
            <person name="Onetto C."/>
            <person name="Borneman A."/>
        </authorList>
    </citation>
    <scope>NUCLEOTIDE SEQUENCE [LARGE SCALE GENOMIC DNA]</scope>
    <source>
        <strain evidence="9 12">AWRI1613</strain>
    </source>
</reference>
<dbReference type="OMA" id="IEWSSFL"/>
<feature type="region of interest" description="Disordered" evidence="7">
    <location>
        <begin position="1"/>
        <end position="48"/>
    </location>
</feature>
<evidence type="ECO:0000256" key="6">
    <source>
        <dbReference type="ARBA" id="ARBA00023136"/>
    </source>
</evidence>
<accession>A0A3F2Y7R1</accession>
<dbReference type="AlphaFoldDB" id="A0A3F2Y7R1"/>
<feature type="transmembrane region" description="Helical" evidence="8">
    <location>
        <begin position="119"/>
        <end position="147"/>
    </location>
</feature>
<name>A0A3F2Y7R1_DEKBR</name>
<proteinExistence type="inferred from homology"/>
<sequence>MQRAEQELANKRKPNPYQIPKVGSKVSPRSNASSYAGEGAKQSVEKAGNGAMRITPSVVNLTKPELYSIYAGDSNVEGDDDEDESQNIYNNLSEGLHRSTSHHIEERKSKHHKKQNSSFTLSLSLVIAKVITCSLLLSITGNLMFYFGEQLYKANPILPDISKYRFLYIFQDLLRKNEKFSDLEITLLGNGAESVIVGFASFILGKAIDLFVSGQNADLHSKHGKLNKLKEHDSKSSSGQGISTNNEDYEENSSDESESFSLGFQIQHYLTLVFDSNLVRSMVAAVGLAYCFKKYQWSSKIQVVSLWSAANIIIWRGTDANITGLISSTIIAFSVMAFNAYYDDGITFSLEDTDSIADILWVGSFVFIGQIIFSKIIRLVFNS</sequence>
<dbReference type="InterPro" id="IPR025929">
    <property type="entry name" value="INSIG_fam"/>
</dbReference>
<evidence type="ECO:0000256" key="3">
    <source>
        <dbReference type="ARBA" id="ARBA00022692"/>
    </source>
</evidence>
<keyword evidence="3 8" id="KW-0812">Transmembrane</keyword>
<evidence type="ECO:0000256" key="2">
    <source>
        <dbReference type="ARBA" id="ARBA00007475"/>
    </source>
</evidence>
<feature type="compositionally biased region" description="Basic and acidic residues" evidence="7">
    <location>
        <begin position="1"/>
        <end position="10"/>
    </location>
</feature>
<evidence type="ECO:0000256" key="4">
    <source>
        <dbReference type="ARBA" id="ARBA00022824"/>
    </source>
</evidence>
<dbReference type="EMBL" id="CABFWN010000004">
    <property type="protein sequence ID" value="VUG19131.1"/>
    <property type="molecule type" value="Genomic_DNA"/>
</dbReference>
<dbReference type="Proteomes" id="UP000568158">
    <property type="component" value="Unassembled WGS sequence"/>
</dbReference>
<evidence type="ECO:0000313" key="9">
    <source>
        <dbReference type="EMBL" id="KAF6005756.1"/>
    </source>
</evidence>
<evidence type="ECO:0000256" key="7">
    <source>
        <dbReference type="SAM" id="MobiDB-lite"/>
    </source>
</evidence>
<evidence type="ECO:0000313" key="10">
    <source>
        <dbReference type="EMBL" id="VUG19131.1"/>
    </source>
</evidence>
<comment type="similarity">
    <text evidence="2">Belongs to the INSIG family.</text>
</comment>
<feature type="transmembrane region" description="Helical" evidence="8">
    <location>
        <begin position="361"/>
        <end position="381"/>
    </location>
</feature>
<gene>
    <name evidence="10" type="ORF">DEBR0S4_11276G</name>
    <name evidence="9" type="ORF">HII12_005331</name>
</gene>
<keyword evidence="4" id="KW-0256">Endoplasmic reticulum</keyword>
<keyword evidence="11" id="KW-1185">Reference proteome</keyword>
<dbReference type="Pfam" id="PF07281">
    <property type="entry name" value="INSIG"/>
    <property type="match status" value="1"/>
</dbReference>
<evidence type="ECO:0000256" key="8">
    <source>
        <dbReference type="SAM" id="Phobius"/>
    </source>
</evidence>
<evidence type="ECO:0000313" key="12">
    <source>
        <dbReference type="Proteomes" id="UP000568158"/>
    </source>
</evidence>
<dbReference type="PANTHER" id="PTHR15301">
    <property type="entry name" value="INSULIN-INDUCED GENE 1"/>
    <property type="match status" value="1"/>
</dbReference>
<comment type="subcellular location">
    <subcellularLocation>
        <location evidence="1">Endoplasmic reticulum membrane</location>
        <topology evidence="1">Multi-pass membrane protein</topology>
    </subcellularLocation>
</comment>
<keyword evidence="5 8" id="KW-1133">Transmembrane helix</keyword>
<evidence type="ECO:0000256" key="5">
    <source>
        <dbReference type="ARBA" id="ARBA00022989"/>
    </source>
</evidence>
<dbReference type="PANTHER" id="PTHR15301:SF3">
    <property type="entry name" value="PROTEIN NSG1-RELATED"/>
    <property type="match status" value="1"/>
</dbReference>
<dbReference type="STRING" id="5007.A0A3F2Y7R1"/>
<keyword evidence="6 8" id="KW-0472">Membrane</keyword>
<evidence type="ECO:0000313" key="11">
    <source>
        <dbReference type="Proteomes" id="UP000478008"/>
    </source>
</evidence>
<organism evidence="10 11">
    <name type="scientific">Dekkera bruxellensis</name>
    <name type="common">Brettanomyces custersii</name>
    <dbReference type="NCBI Taxonomy" id="5007"/>
    <lineage>
        <taxon>Eukaryota</taxon>
        <taxon>Fungi</taxon>
        <taxon>Dikarya</taxon>
        <taxon>Ascomycota</taxon>
        <taxon>Saccharomycotina</taxon>
        <taxon>Pichiomycetes</taxon>
        <taxon>Pichiales</taxon>
        <taxon>Pichiaceae</taxon>
        <taxon>Brettanomyces</taxon>
    </lineage>
</organism>
<protein>
    <submittedName>
        <fullName evidence="10">DEBR0S4_11276g1_1</fullName>
    </submittedName>
</protein>
<dbReference type="Proteomes" id="UP000478008">
    <property type="component" value="Unassembled WGS sequence"/>
</dbReference>
<dbReference type="EMBL" id="JABCYN010000057">
    <property type="protein sequence ID" value="KAF6005756.1"/>
    <property type="molecule type" value="Genomic_DNA"/>
</dbReference>
<feature type="region of interest" description="Disordered" evidence="7">
    <location>
        <begin position="229"/>
        <end position="254"/>
    </location>
</feature>
<dbReference type="GO" id="GO:0005789">
    <property type="term" value="C:endoplasmic reticulum membrane"/>
    <property type="evidence" value="ECO:0007669"/>
    <property type="project" value="UniProtKB-SubCell"/>
</dbReference>